<gene>
    <name evidence="6" type="ORF">Fsol_00744</name>
</gene>
<dbReference type="NCBIfam" id="NF001936">
    <property type="entry name" value="PRK00714.1-3"/>
    <property type="match status" value="1"/>
</dbReference>
<proteinExistence type="inferred from homology"/>
<dbReference type="InterPro" id="IPR015797">
    <property type="entry name" value="NUDIX_hydrolase-like_dom_sf"/>
</dbReference>
<dbReference type="PRINTS" id="PR00502">
    <property type="entry name" value="NUDIXFAMILY"/>
</dbReference>
<dbReference type="Proteomes" id="UP000244519">
    <property type="component" value="Chromosome"/>
</dbReference>
<dbReference type="GO" id="GO:0008893">
    <property type="term" value="F:guanosine-3',5'-bis(diphosphate) 3'-diphosphatase activity"/>
    <property type="evidence" value="ECO:0007669"/>
    <property type="project" value="TreeGrafter"/>
</dbReference>
<evidence type="ECO:0000256" key="2">
    <source>
        <dbReference type="ARBA" id="ARBA00001946"/>
    </source>
</evidence>
<dbReference type="AlphaFoldDB" id="A0A2U8BTH2"/>
<accession>A0A2U8BTH2</accession>
<dbReference type="InterPro" id="IPR000086">
    <property type="entry name" value="NUDIX_hydrolase_dom"/>
</dbReference>
<dbReference type="InterPro" id="IPR020084">
    <property type="entry name" value="NUDIX_hydrolase_CS"/>
</dbReference>
<dbReference type="NCBIfam" id="NF001938">
    <property type="entry name" value="PRK00714.1-5"/>
    <property type="match status" value="1"/>
</dbReference>
<evidence type="ECO:0000256" key="1">
    <source>
        <dbReference type="ARBA" id="ARBA00001936"/>
    </source>
</evidence>
<keyword evidence="7" id="KW-1185">Reference proteome</keyword>
<dbReference type="GO" id="GO:0034432">
    <property type="term" value="F:bis(5'-adenosyl)-pentaphosphatase activity"/>
    <property type="evidence" value="ECO:0007669"/>
    <property type="project" value="TreeGrafter"/>
</dbReference>
<dbReference type="GO" id="GO:0006753">
    <property type="term" value="P:nucleoside phosphate metabolic process"/>
    <property type="evidence" value="ECO:0007669"/>
    <property type="project" value="TreeGrafter"/>
</dbReference>
<evidence type="ECO:0000259" key="5">
    <source>
        <dbReference type="PROSITE" id="PS51462"/>
    </source>
</evidence>
<evidence type="ECO:0000313" key="7">
    <source>
        <dbReference type="Proteomes" id="UP000244519"/>
    </source>
</evidence>
<organism evidence="6 7">
    <name type="scientific">Candidatus Fokinia solitaria</name>
    <dbReference type="NCBI Taxonomy" id="1802984"/>
    <lineage>
        <taxon>Bacteria</taxon>
        <taxon>Pseudomonadati</taxon>
        <taxon>Pseudomonadota</taxon>
        <taxon>Alphaproteobacteria</taxon>
        <taxon>Rickettsiales</taxon>
        <taxon>Candidatus Midichloriaceae</taxon>
        <taxon>Candidatus Fokinia</taxon>
    </lineage>
</organism>
<evidence type="ECO:0000313" key="6">
    <source>
        <dbReference type="EMBL" id="AWD33520.1"/>
    </source>
</evidence>
<dbReference type="Gene3D" id="3.90.79.10">
    <property type="entry name" value="Nucleoside Triphosphate Pyrophosphohydrolase"/>
    <property type="match status" value="1"/>
</dbReference>
<dbReference type="RefSeq" id="WP_108673524.1">
    <property type="nucleotide sequence ID" value="NZ_CP025989.1"/>
</dbReference>
<dbReference type="KEGG" id="fso:Fsol_00744"/>
<dbReference type="PANTHER" id="PTHR11839">
    <property type="entry name" value="UDP/ADP-SUGAR PYROPHOSPHATASE"/>
    <property type="match status" value="1"/>
</dbReference>
<comment type="cofactor">
    <cofactor evidence="1">
        <name>Mn(2+)</name>
        <dbReference type="ChEBI" id="CHEBI:29035"/>
    </cofactor>
</comment>
<dbReference type="EMBL" id="CP025989">
    <property type="protein sequence ID" value="AWD33520.1"/>
    <property type="molecule type" value="Genomic_DNA"/>
</dbReference>
<dbReference type="GO" id="GO:0019693">
    <property type="term" value="P:ribose phosphate metabolic process"/>
    <property type="evidence" value="ECO:0007669"/>
    <property type="project" value="TreeGrafter"/>
</dbReference>
<dbReference type="PROSITE" id="PS00893">
    <property type="entry name" value="NUDIX_BOX"/>
    <property type="match status" value="1"/>
</dbReference>
<keyword evidence="3 4" id="KW-0378">Hydrolase</keyword>
<dbReference type="SUPFAM" id="SSF55811">
    <property type="entry name" value="Nudix"/>
    <property type="match status" value="1"/>
</dbReference>
<comment type="cofactor">
    <cofactor evidence="2">
        <name>Mg(2+)</name>
        <dbReference type="ChEBI" id="CHEBI:18420"/>
    </cofactor>
</comment>
<evidence type="ECO:0000256" key="3">
    <source>
        <dbReference type="ARBA" id="ARBA00022801"/>
    </source>
</evidence>
<dbReference type="InterPro" id="IPR022927">
    <property type="entry name" value="RppH"/>
</dbReference>
<comment type="similarity">
    <text evidence="4">Belongs to the Nudix hydrolase family.</text>
</comment>
<reference evidence="6 7" key="1">
    <citation type="journal article" date="2018" name="Genome Biol. Evol.">
        <title>The Genome Sequence of "Candidatus Fokinia solitaria": Insights on Reductive Evolution in Rickettsiales.</title>
        <authorList>
            <person name="Floriano A.M."/>
            <person name="Castelli M."/>
            <person name="Krenek S."/>
            <person name="Berendonk T.U."/>
            <person name="Bazzocchi C."/>
            <person name="Petroni G."/>
            <person name="Sassera D."/>
        </authorList>
    </citation>
    <scope>NUCLEOTIDE SEQUENCE [LARGE SCALE GENOMIC DNA]</scope>
    <source>
        <strain evidence="6">Rio ETE_ALG 3VII</strain>
    </source>
</reference>
<feature type="domain" description="Nudix hydrolase" evidence="5">
    <location>
        <begin position="1"/>
        <end position="142"/>
    </location>
</feature>
<dbReference type="OrthoDB" id="9816040at2"/>
<dbReference type="PANTHER" id="PTHR11839:SF22">
    <property type="entry name" value="NUDIX HYDROLASE 26, CHLOROPLASTIC"/>
    <property type="match status" value="1"/>
</dbReference>
<dbReference type="PROSITE" id="PS51462">
    <property type="entry name" value="NUDIX"/>
    <property type="match status" value="1"/>
</dbReference>
<sequence>MYRLGVGAIIVKSNIGVWQGKRIDNINGWQLPQGGIEENENPEEAVLREVYEETGIKNVEMIGNNDVWYQYDFPKEVREKVWNGCYVGQKQRWFVLRFYGTDEEIDILKEPVEFSAWRWCSVKSVIEDVVSFKRCAYEKFIRDYNHVISDIINITVSE</sequence>
<evidence type="ECO:0000256" key="4">
    <source>
        <dbReference type="RuleBase" id="RU003476"/>
    </source>
</evidence>
<protein>
    <submittedName>
        <fullName evidence="6">RNA pyrophosphohydrolase</fullName>
    </submittedName>
</protein>
<dbReference type="InterPro" id="IPR020476">
    <property type="entry name" value="Nudix_hydrolase"/>
</dbReference>
<dbReference type="Pfam" id="PF00293">
    <property type="entry name" value="NUDIX"/>
    <property type="match status" value="1"/>
</dbReference>
<dbReference type="CDD" id="cd03671">
    <property type="entry name" value="NUDIX_Ap4A_hydrolase_plant_like"/>
    <property type="match status" value="1"/>
</dbReference>
<name>A0A2U8BTH2_9RICK</name>